<evidence type="ECO:0000313" key="1">
    <source>
        <dbReference type="EMBL" id="SZX59498.1"/>
    </source>
</evidence>
<evidence type="ECO:0000313" key="2">
    <source>
        <dbReference type="Proteomes" id="UP000256970"/>
    </source>
</evidence>
<dbReference type="Proteomes" id="UP000256970">
    <property type="component" value="Unassembled WGS sequence"/>
</dbReference>
<gene>
    <name evidence="1" type="ORF">BQ4739_LOCUS111</name>
</gene>
<name>A0A383V1R4_TETOB</name>
<protein>
    <submittedName>
        <fullName evidence="1">Uncharacterized protein</fullName>
    </submittedName>
</protein>
<accession>A0A383V1R4</accession>
<reference evidence="1 2" key="1">
    <citation type="submission" date="2016-10" db="EMBL/GenBank/DDBJ databases">
        <authorList>
            <person name="Cai Z."/>
        </authorList>
    </citation>
    <scope>NUCLEOTIDE SEQUENCE [LARGE SCALE GENOMIC DNA]</scope>
</reference>
<dbReference type="SUPFAM" id="SSF55961">
    <property type="entry name" value="Bet v1-like"/>
    <property type="match status" value="1"/>
</dbReference>
<proteinExistence type="predicted"/>
<organism evidence="1 2">
    <name type="scientific">Tetradesmus obliquus</name>
    <name type="common">Green alga</name>
    <name type="synonym">Acutodesmus obliquus</name>
    <dbReference type="NCBI Taxonomy" id="3088"/>
    <lineage>
        <taxon>Eukaryota</taxon>
        <taxon>Viridiplantae</taxon>
        <taxon>Chlorophyta</taxon>
        <taxon>core chlorophytes</taxon>
        <taxon>Chlorophyceae</taxon>
        <taxon>CS clade</taxon>
        <taxon>Sphaeropleales</taxon>
        <taxon>Scenedesmaceae</taxon>
        <taxon>Tetradesmus</taxon>
    </lineage>
</organism>
<sequence length="169" mass="18385">MAHKYSFSITIEESSSMVFKLLTSPRLQHCWCPSSSTSSNAPATLHSAGQRWEESMQCLFMRERCTVEVLRVEPQAGHLLLKLADGYNTILIATEVASQPGQPHHTMVTQSVECFASVGGALLPSERLARMFEKHDGKLARLQAYLQPCPAPGVPLRGMAAGAAYAVAV</sequence>
<keyword evidence="2" id="KW-1185">Reference proteome</keyword>
<dbReference type="EMBL" id="FNXT01000003">
    <property type="protein sequence ID" value="SZX59498.1"/>
    <property type="molecule type" value="Genomic_DNA"/>
</dbReference>
<dbReference type="AlphaFoldDB" id="A0A383V1R4"/>